<dbReference type="Pfam" id="PF00109">
    <property type="entry name" value="ketoacyl-synt"/>
    <property type="match status" value="1"/>
</dbReference>
<dbReference type="InterPro" id="IPR020841">
    <property type="entry name" value="PKS_Beta-ketoAc_synthase_dom"/>
</dbReference>
<evidence type="ECO:0000256" key="3">
    <source>
        <dbReference type="ARBA" id="ARBA00022553"/>
    </source>
</evidence>
<dbReference type="Gene3D" id="3.30.70.3290">
    <property type="match status" value="1"/>
</dbReference>
<dbReference type="InterPro" id="IPR014031">
    <property type="entry name" value="Ketoacyl_synth_C"/>
</dbReference>
<dbReference type="InterPro" id="IPR036736">
    <property type="entry name" value="ACP-like_sf"/>
</dbReference>
<comment type="cofactor">
    <cofactor evidence="1">
        <name>pantetheine 4'-phosphate</name>
        <dbReference type="ChEBI" id="CHEBI:47942"/>
    </cofactor>
</comment>
<evidence type="ECO:0000256" key="7">
    <source>
        <dbReference type="ARBA" id="ARBA00023315"/>
    </source>
</evidence>
<evidence type="ECO:0000259" key="8">
    <source>
        <dbReference type="PROSITE" id="PS50075"/>
    </source>
</evidence>
<dbReference type="OrthoDB" id="9778690at2"/>
<dbReference type="Pfam" id="PF18369">
    <property type="entry name" value="PKS_DE"/>
    <property type="match status" value="1"/>
</dbReference>
<keyword evidence="5" id="KW-0045">Antibiotic biosynthesis</keyword>
<evidence type="ECO:0000313" key="11">
    <source>
        <dbReference type="Proteomes" id="UP000181909"/>
    </source>
</evidence>
<dbReference type="SUPFAM" id="SSF47336">
    <property type="entry name" value="ACP-like"/>
    <property type="match status" value="1"/>
</dbReference>
<dbReference type="RefSeq" id="WP_072489408.1">
    <property type="nucleotide sequence ID" value="NZ_FPJO01000043.1"/>
</dbReference>
<dbReference type="PROSITE" id="PS00012">
    <property type="entry name" value="PHOSPHOPANTETHEINE"/>
    <property type="match status" value="1"/>
</dbReference>
<gene>
    <name evidence="10" type="ORF">SAMN02787144_104313</name>
</gene>
<dbReference type="InterPro" id="IPR032821">
    <property type="entry name" value="PKS_assoc"/>
</dbReference>
<dbReference type="InterPro" id="IPR057326">
    <property type="entry name" value="KR_dom"/>
</dbReference>
<dbReference type="Pfam" id="PF00698">
    <property type="entry name" value="Acyl_transf_1"/>
    <property type="match status" value="1"/>
</dbReference>
<dbReference type="CDD" id="cd00833">
    <property type="entry name" value="PKS"/>
    <property type="match status" value="1"/>
</dbReference>
<keyword evidence="2" id="KW-0596">Phosphopantetheine</keyword>
<dbReference type="InterPro" id="IPR016036">
    <property type="entry name" value="Malonyl_transacylase_ACP-bd"/>
</dbReference>
<dbReference type="Pfam" id="PF00550">
    <property type="entry name" value="PP-binding"/>
    <property type="match status" value="1"/>
</dbReference>
<dbReference type="EMBL" id="FPJO01000043">
    <property type="protein sequence ID" value="SFY44148.1"/>
    <property type="molecule type" value="Genomic_DNA"/>
</dbReference>
<dbReference type="InterPro" id="IPR036291">
    <property type="entry name" value="NAD(P)-bd_dom_sf"/>
</dbReference>
<dbReference type="SMART" id="SM01294">
    <property type="entry name" value="PKS_PP_betabranch"/>
    <property type="match status" value="1"/>
</dbReference>
<dbReference type="FunFam" id="1.10.1200.10:FF:000007">
    <property type="entry name" value="Probable polyketide synthase pks17"/>
    <property type="match status" value="1"/>
</dbReference>
<dbReference type="Gene3D" id="3.40.50.720">
    <property type="entry name" value="NAD(P)-binding Rossmann-like Domain"/>
    <property type="match status" value="1"/>
</dbReference>
<dbReference type="InterPro" id="IPR018201">
    <property type="entry name" value="Ketoacyl_synth_AS"/>
</dbReference>
<organism evidence="10 11">
    <name type="scientific">Streptomyces atratus</name>
    <dbReference type="NCBI Taxonomy" id="1893"/>
    <lineage>
        <taxon>Bacteria</taxon>
        <taxon>Bacillati</taxon>
        <taxon>Actinomycetota</taxon>
        <taxon>Actinomycetes</taxon>
        <taxon>Kitasatosporales</taxon>
        <taxon>Streptomycetaceae</taxon>
        <taxon>Streptomyces</taxon>
    </lineage>
</organism>
<dbReference type="Gene3D" id="6.10.140.1830">
    <property type="match status" value="1"/>
</dbReference>
<dbReference type="Pfam" id="PF08659">
    <property type="entry name" value="KR"/>
    <property type="match status" value="1"/>
</dbReference>
<name>A0A1K2FAA9_STRAR</name>
<dbReference type="SMART" id="SM00822">
    <property type="entry name" value="PKS_KR"/>
    <property type="match status" value="1"/>
</dbReference>
<dbReference type="Pfam" id="PF02801">
    <property type="entry name" value="Ketoacyl-synt_C"/>
    <property type="match status" value="1"/>
</dbReference>
<dbReference type="PANTHER" id="PTHR43775">
    <property type="entry name" value="FATTY ACID SYNTHASE"/>
    <property type="match status" value="1"/>
</dbReference>
<dbReference type="SMART" id="SM00827">
    <property type="entry name" value="PKS_AT"/>
    <property type="match status" value="1"/>
</dbReference>
<dbReference type="Gene3D" id="3.40.366.10">
    <property type="entry name" value="Malonyl-Coenzyme A Acyl Carrier Protein, domain 2"/>
    <property type="match status" value="1"/>
</dbReference>
<dbReference type="InterPro" id="IPR006162">
    <property type="entry name" value="Ppantetheine_attach_site"/>
</dbReference>
<evidence type="ECO:0000259" key="9">
    <source>
        <dbReference type="PROSITE" id="PS52004"/>
    </source>
</evidence>
<dbReference type="SMART" id="SM00823">
    <property type="entry name" value="PKS_PP"/>
    <property type="match status" value="1"/>
</dbReference>
<dbReference type="Pfam" id="PF08990">
    <property type="entry name" value="Docking"/>
    <property type="match status" value="1"/>
</dbReference>
<dbReference type="SUPFAM" id="SSF55048">
    <property type="entry name" value="Probable ACP-binding domain of malonyl-CoA ACP transacylase"/>
    <property type="match status" value="1"/>
</dbReference>
<keyword evidence="6" id="KW-0511">Multifunctional enzyme</keyword>
<dbReference type="InterPro" id="IPR016039">
    <property type="entry name" value="Thiolase-like"/>
</dbReference>
<evidence type="ECO:0000256" key="4">
    <source>
        <dbReference type="ARBA" id="ARBA00022679"/>
    </source>
</evidence>
<keyword evidence="4 10" id="KW-0808">Transferase</keyword>
<dbReference type="NCBIfam" id="NF045894">
    <property type="entry name" value="PKS_plus_SDR"/>
    <property type="match status" value="1"/>
</dbReference>
<dbReference type="InterPro" id="IPR041618">
    <property type="entry name" value="PKS_DE"/>
</dbReference>
<dbReference type="SMART" id="SM00825">
    <property type="entry name" value="PKS_KS"/>
    <property type="match status" value="1"/>
</dbReference>
<dbReference type="InterPro" id="IPR015083">
    <property type="entry name" value="NorB/c/GfsB-D-like_docking"/>
</dbReference>
<dbReference type="STRING" id="1893.SAMN02787144_104313"/>
<dbReference type="CDD" id="cd08952">
    <property type="entry name" value="KR_1_SDR_x"/>
    <property type="match status" value="1"/>
</dbReference>
<dbReference type="SUPFAM" id="SSF51735">
    <property type="entry name" value="NAD(P)-binding Rossmann-fold domains"/>
    <property type="match status" value="2"/>
</dbReference>
<dbReference type="InterPro" id="IPR001227">
    <property type="entry name" value="Ac_transferase_dom_sf"/>
</dbReference>
<dbReference type="SUPFAM" id="SSF52151">
    <property type="entry name" value="FabD/lysophospholipase-like"/>
    <property type="match status" value="1"/>
</dbReference>
<dbReference type="PROSITE" id="PS50075">
    <property type="entry name" value="CARRIER"/>
    <property type="match status" value="1"/>
</dbReference>
<dbReference type="FunFam" id="3.40.366.10:FF:000002">
    <property type="entry name" value="Probable polyketide synthase 2"/>
    <property type="match status" value="1"/>
</dbReference>
<dbReference type="InterPro" id="IPR020806">
    <property type="entry name" value="PKS_PP-bd"/>
</dbReference>
<dbReference type="Gene3D" id="3.40.47.10">
    <property type="match status" value="1"/>
</dbReference>
<evidence type="ECO:0000313" key="10">
    <source>
        <dbReference type="EMBL" id="SFY44148.1"/>
    </source>
</evidence>
<reference evidence="10 11" key="1">
    <citation type="submission" date="2016-11" db="EMBL/GenBank/DDBJ databases">
        <authorList>
            <person name="Jaros S."/>
            <person name="Januszkiewicz K."/>
            <person name="Wedrychowicz H."/>
        </authorList>
    </citation>
    <scope>NUCLEOTIDE SEQUENCE [LARGE SCALE GENOMIC DNA]</scope>
    <source>
        <strain evidence="10 11">OK807</strain>
    </source>
</reference>
<dbReference type="GO" id="GO:0033068">
    <property type="term" value="P:macrolide biosynthetic process"/>
    <property type="evidence" value="ECO:0007669"/>
    <property type="project" value="UniProtKB-ARBA"/>
</dbReference>
<proteinExistence type="predicted"/>
<dbReference type="GO" id="GO:0004312">
    <property type="term" value="F:fatty acid synthase activity"/>
    <property type="evidence" value="ECO:0007669"/>
    <property type="project" value="TreeGrafter"/>
</dbReference>
<feature type="domain" description="Carrier" evidence="8">
    <location>
        <begin position="1497"/>
        <end position="1572"/>
    </location>
</feature>
<evidence type="ECO:0000256" key="5">
    <source>
        <dbReference type="ARBA" id="ARBA00023194"/>
    </source>
</evidence>
<evidence type="ECO:0000256" key="6">
    <source>
        <dbReference type="ARBA" id="ARBA00023268"/>
    </source>
</evidence>
<dbReference type="GO" id="GO:0006633">
    <property type="term" value="P:fatty acid biosynthetic process"/>
    <property type="evidence" value="ECO:0007669"/>
    <property type="project" value="InterPro"/>
</dbReference>
<dbReference type="GO" id="GO:0031177">
    <property type="term" value="F:phosphopantetheine binding"/>
    <property type="evidence" value="ECO:0007669"/>
    <property type="project" value="InterPro"/>
</dbReference>
<keyword evidence="3" id="KW-0597">Phosphoprotein</keyword>
<dbReference type="PANTHER" id="PTHR43775:SF51">
    <property type="entry name" value="INACTIVE PHENOLPHTHIOCEROL SYNTHESIS POLYKETIDE SYNTHASE TYPE I PKS1-RELATED"/>
    <property type="match status" value="1"/>
</dbReference>
<dbReference type="InterPro" id="IPR013968">
    <property type="entry name" value="PKS_KR"/>
</dbReference>
<evidence type="ECO:0000256" key="1">
    <source>
        <dbReference type="ARBA" id="ARBA00001957"/>
    </source>
</evidence>
<dbReference type="InterPro" id="IPR016035">
    <property type="entry name" value="Acyl_Trfase/lysoPLipase"/>
</dbReference>
<dbReference type="Pfam" id="PF16197">
    <property type="entry name" value="KAsynt_C_assoc"/>
    <property type="match status" value="1"/>
</dbReference>
<dbReference type="SUPFAM" id="SSF53901">
    <property type="entry name" value="Thiolase-like"/>
    <property type="match status" value="1"/>
</dbReference>
<evidence type="ECO:0000256" key="2">
    <source>
        <dbReference type="ARBA" id="ARBA00022450"/>
    </source>
</evidence>
<dbReference type="FunFam" id="3.40.47.10:FF:000019">
    <property type="entry name" value="Polyketide synthase type I"/>
    <property type="match status" value="1"/>
</dbReference>
<accession>A0A1K2FAA9</accession>
<protein>
    <submittedName>
        <fullName evidence="10">Acyl transferase domain-containing protein</fullName>
    </submittedName>
</protein>
<dbReference type="GO" id="GO:0004315">
    <property type="term" value="F:3-oxoacyl-[acyl-carrier-protein] synthase activity"/>
    <property type="evidence" value="ECO:0007669"/>
    <property type="project" value="InterPro"/>
</dbReference>
<dbReference type="Proteomes" id="UP000181909">
    <property type="component" value="Unassembled WGS sequence"/>
</dbReference>
<dbReference type="InterPro" id="IPR009081">
    <property type="entry name" value="PP-bd_ACP"/>
</dbReference>
<dbReference type="InterPro" id="IPR050091">
    <property type="entry name" value="PKS_NRPS_Biosynth_Enz"/>
</dbReference>
<keyword evidence="7" id="KW-0012">Acyltransferase</keyword>
<sequence length="1653" mass="174047">MTDASKTDEQKLRYFLKRVTADLQETRGKLQAAEAKEHEPIAITAMSCRFPGNVRSPEDLWQVVHSGTDALSAFPEDRGWDFEGLFFKDPDEPDQSYSLEGGFVYDVPKFDAEFFGISPREALAMDPQQRIVLETAWEVVERAGIDMASLRSTKTGVFIGTSFQGYGASIENPPEGTELYLGIGTTISVASGRVAYTFGLNGPAVTVDTACSSSLVALHMAAQSLRKNECSMALVGGVTIMANAGAFTEFSRQRGLSTSGRCKAFSAEADGTGWGEGIGMFLVERLSDAQAAGRQVLAVIRGSGINQDGASNGLTAPNGPAQARVIRAALDDAGLSPAQIDLVEAHGTGTTLGDPIEAQALLAAYGKSRPEGRPLMLGSVKSNIGHTQAAAGAAGLIKTVMAMRHGVLPPTLHIDTPSEHVDWNAGELALVSEPTPWPETGAPRRAGVSSFGVSGTNSHVIIEQAPPAPEPAADPVQTAPTRLPAVPWILSAKSRAALRDQAANLLAQIREDTETSATDIGHSLALTRSRFEHRAAIVAGTREEFVTALETVAAGEPGPGVATGSAVRATKPVFVFPGQGAQWAGMAVGLLESSPVFAARMAECAAALEPHVDWSLLDVVRGVSGAPGFDRVDVVQPVLWAVMVSLAEVWRSYGVEPAAVIGHSQGEIAAAAVAGILSLGDAAKVVALRSRAIIALAGRGGMVSVAQPAAWVREKIAAWDGRISIAAVNGPSSVVVSGDPEALDELVTDCQANEIRARKVDVDYASHSAHVEEIEAELAKLLAGIAPRTGDTALYSSLTGALLDGTEMGSGYWYDNLRETVEFEQATRTALADGHSVFIEVSPHSVLAIGLQGTIEDAEAEAATLGTLRRDEGGLDRFLTSLAEAHVHGAAVDWERVFEGTGARRVALPTYAFQGTRYWIADEIAPLLAATAANEADAVDTDFWDAVERADLQGLAETLRVDGDDAEQTLGTMVPLLSSWRKRLRDKSATDDWRYEVSWRVHSQPSAGRLAGTWLVPVPASLADDPYTADVLNALTAQGAEPVVLTVDETATTDPELLADRIEATLAPEHLSPPTGVLSLLALDGTPHPDGPAVPRGYAASVTLLQALGRAGVRAPLWTATRGAVSVNIADPLDAPYQAAVWGLGRVAALEHPDRWGGLVDLPATFDERTTALFAGALGDSGPEDQLAVRPAGTFVRRLRRLPLKAATGDSSWRTQGTVLITGGTGALGGQVARWLAGSGAEHLLLVSRRGADAPGADALHAELTGLGAQVTIAACDTGDRDALAVLLGSVPAHQPLTAVVHTAAVLDDSVIDSLSLDQIDRALHAKARAALNLHELTRNLDLKAFVLFSSFGGTVGTPGQGNYAPGNAVLDALALHRRGQGLPATSVAWGAWGGGGMADGDFGDTLNRHGLREMRPELATGALQQALEQNESSLLIADIDWERFYTAFTAIRSSPLLEDVPEVRDIARAMAEAGSGAEPSELVQRLAGLTEQEQENALVELIRECVSAVLGFSGNEAVPVKKAFREMGFDSVTAVELRNRLSLRTGLKLPVTTAFDYPTSKTLAAFMREQLLQDGEAAATAALEELDRIEAAMATVGADNVGRTRVLLRMKALVASWQEEPRGDVPASAAAEIDSASDDEMFQLLGKKFGIS</sequence>
<feature type="domain" description="Ketosynthase family 3 (KS3)" evidence="9">
    <location>
        <begin position="38"/>
        <end position="464"/>
    </location>
</feature>
<dbReference type="InterPro" id="IPR014030">
    <property type="entry name" value="Ketoacyl_synth_N"/>
</dbReference>
<dbReference type="Gene3D" id="1.10.1200.10">
    <property type="entry name" value="ACP-like"/>
    <property type="match status" value="1"/>
</dbReference>
<dbReference type="PROSITE" id="PS52004">
    <property type="entry name" value="KS3_2"/>
    <property type="match status" value="1"/>
</dbReference>
<dbReference type="PROSITE" id="PS00606">
    <property type="entry name" value="KS3_1"/>
    <property type="match status" value="1"/>
</dbReference>
<dbReference type="InterPro" id="IPR014043">
    <property type="entry name" value="Acyl_transferase_dom"/>
</dbReference>